<comment type="caution">
    <text evidence="3">The sequence shown here is derived from an EMBL/GenBank/DDBJ whole genome shotgun (WGS) entry which is preliminary data.</text>
</comment>
<gene>
    <name evidence="3" type="ORF">C7999DRAFT_34453</name>
</gene>
<evidence type="ECO:0000313" key="4">
    <source>
        <dbReference type="Proteomes" id="UP001303647"/>
    </source>
</evidence>
<protein>
    <submittedName>
        <fullName evidence="3">Cellobiose dehydrogenase</fullName>
    </submittedName>
</protein>
<keyword evidence="1" id="KW-0732">Signal</keyword>
<sequence length="216" mass="22846">MGLLHLAATALVLGNVCTSKPLSQRAGVSAAKYCDTDTEICYSEWVSPENIAFRIAIPDTATEGDFDVLLQIAAPNTVGWAGIAWGGVMVNNPLTVGWANGNTTVVSSRSATARTYPTPYDGATYTVLPSSGVNSTHWTLSVLAQGVSAWGNTKLDPAGNVSFAYAQSARPPTEPANNATRFSIHNSRGTWTHDLKSSQIANFDELVGKASLRTRA</sequence>
<proteinExistence type="predicted"/>
<evidence type="ECO:0000256" key="1">
    <source>
        <dbReference type="SAM" id="SignalP"/>
    </source>
</evidence>
<feature type="signal peptide" evidence="1">
    <location>
        <begin position="1"/>
        <end position="19"/>
    </location>
</feature>
<dbReference type="Pfam" id="PF16010">
    <property type="entry name" value="CDH-cyt"/>
    <property type="match status" value="1"/>
</dbReference>
<dbReference type="PANTHER" id="PTHR47797">
    <property type="entry name" value="DEHYDROGENASE, PUTATIVE (AFU_ORTHOLOGUE AFUA_8G05805)-RELATED"/>
    <property type="match status" value="1"/>
</dbReference>
<organism evidence="3 4">
    <name type="scientific">Corynascus novoguineensis</name>
    <dbReference type="NCBI Taxonomy" id="1126955"/>
    <lineage>
        <taxon>Eukaryota</taxon>
        <taxon>Fungi</taxon>
        <taxon>Dikarya</taxon>
        <taxon>Ascomycota</taxon>
        <taxon>Pezizomycotina</taxon>
        <taxon>Sordariomycetes</taxon>
        <taxon>Sordariomycetidae</taxon>
        <taxon>Sordariales</taxon>
        <taxon>Chaetomiaceae</taxon>
        <taxon>Corynascus</taxon>
    </lineage>
</organism>
<reference evidence="3" key="2">
    <citation type="submission" date="2023-05" db="EMBL/GenBank/DDBJ databases">
        <authorList>
            <consortium name="Lawrence Berkeley National Laboratory"/>
            <person name="Steindorff A."/>
            <person name="Hensen N."/>
            <person name="Bonometti L."/>
            <person name="Westerberg I."/>
            <person name="Brannstrom I.O."/>
            <person name="Guillou S."/>
            <person name="Cros-Aarteil S."/>
            <person name="Calhoun S."/>
            <person name="Haridas S."/>
            <person name="Kuo A."/>
            <person name="Mondo S."/>
            <person name="Pangilinan J."/>
            <person name="Riley R."/>
            <person name="Labutti K."/>
            <person name="Andreopoulos B."/>
            <person name="Lipzen A."/>
            <person name="Chen C."/>
            <person name="Yanf M."/>
            <person name="Daum C."/>
            <person name="Ng V."/>
            <person name="Clum A."/>
            <person name="Ohm R."/>
            <person name="Martin F."/>
            <person name="Silar P."/>
            <person name="Natvig D."/>
            <person name="Lalanne C."/>
            <person name="Gautier V."/>
            <person name="Ament-Velasquez S.L."/>
            <person name="Kruys A."/>
            <person name="Hutchinson M.I."/>
            <person name="Powell A.J."/>
            <person name="Barry K."/>
            <person name="Miller A.N."/>
            <person name="Grigoriev I.V."/>
            <person name="Debuchy R."/>
            <person name="Gladieux P."/>
            <person name="Thoren M.H."/>
            <person name="Johannesson H."/>
        </authorList>
    </citation>
    <scope>NUCLEOTIDE SEQUENCE</scope>
    <source>
        <strain evidence="3">CBS 359.72</strain>
    </source>
</reference>
<keyword evidence="4" id="KW-1185">Reference proteome</keyword>
<feature type="chain" id="PRO_5042975095" evidence="1">
    <location>
        <begin position="20"/>
        <end position="216"/>
    </location>
</feature>
<reference evidence="3" key="1">
    <citation type="journal article" date="2023" name="Mol. Phylogenet. Evol.">
        <title>Genome-scale phylogeny and comparative genomics of the fungal order Sordariales.</title>
        <authorList>
            <person name="Hensen N."/>
            <person name="Bonometti L."/>
            <person name="Westerberg I."/>
            <person name="Brannstrom I.O."/>
            <person name="Guillou S."/>
            <person name="Cros-Aarteil S."/>
            <person name="Calhoun S."/>
            <person name="Haridas S."/>
            <person name="Kuo A."/>
            <person name="Mondo S."/>
            <person name="Pangilinan J."/>
            <person name="Riley R."/>
            <person name="LaButti K."/>
            <person name="Andreopoulos B."/>
            <person name="Lipzen A."/>
            <person name="Chen C."/>
            <person name="Yan M."/>
            <person name="Daum C."/>
            <person name="Ng V."/>
            <person name="Clum A."/>
            <person name="Steindorff A."/>
            <person name="Ohm R.A."/>
            <person name="Martin F."/>
            <person name="Silar P."/>
            <person name="Natvig D.O."/>
            <person name="Lalanne C."/>
            <person name="Gautier V."/>
            <person name="Ament-Velasquez S.L."/>
            <person name="Kruys A."/>
            <person name="Hutchinson M.I."/>
            <person name="Powell A.J."/>
            <person name="Barry K."/>
            <person name="Miller A.N."/>
            <person name="Grigoriev I.V."/>
            <person name="Debuchy R."/>
            <person name="Gladieux P."/>
            <person name="Hiltunen Thoren M."/>
            <person name="Johannesson H."/>
        </authorList>
    </citation>
    <scope>NUCLEOTIDE SEQUENCE</scope>
    <source>
        <strain evidence="3">CBS 359.72</strain>
    </source>
</reference>
<dbReference type="CDD" id="cd09630">
    <property type="entry name" value="CDH_like_cytochrome"/>
    <property type="match status" value="1"/>
</dbReference>
<name>A0AAN7CN17_9PEZI</name>
<evidence type="ECO:0000313" key="3">
    <source>
        <dbReference type="EMBL" id="KAK4245173.1"/>
    </source>
</evidence>
<dbReference type="SUPFAM" id="SSF49344">
    <property type="entry name" value="CBD9-like"/>
    <property type="match status" value="1"/>
</dbReference>
<accession>A0AAN7CN17</accession>
<dbReference type="Proteomes" id="UP001303647">
    <property type="component" value="Unassembled WGS sequence"/>
</dbReference>
<dbReference type="EMBL" id="MU857709">
    <property type="protein sequence ID" value="KAK4245173.1"/>
    <property type="molecule type" value="Genomic_DNA"/>
</dbReference>
<dbReference type="PANTHER" id="PTHR47797:SF5">
    <property type="entry name" value="CELLOBIOSE DEHYDROGENASE CYTOCHROME DOMAIN-CONTAINING PROTEIN"/>
    <property type="match status" value="1"/>
</dbReference>
<feature type="domain" description="Cellobiose dehydrogenase-like cytochrome" evidence="2">
    <location>
        <begin position="33"/>
        <end position="204"/>
    </location>
</feature>
<dbReference type="Gene3D" id="2.60.40.1210">
    <property type="entry name" value="Cellobiose dehydrogenase, cytochrome domain"/>
    <property type="match status" value="1"/>
</dbReference>
<evidence type="ECO:0000259" key="2">
    <source>
        <dbReference type="Pfam" id="PF16010"/>
    </source>
</evidence>
<dbReference type="InterPro" id="IPR015920">
    <property type="entry name" value="Cellobiose_DH-like_cyt"/>
</dbReference>
<dbReference type="AlphaFoldDB" id="A0AAN7CN17"/>